<sequence>MTTTAPSSTASPFGFRNLRTATKIYIGFGTTLCLLVGLGAVSWNGLQNSDVALKQFAVQSQITTVLGEADTHMSDAMAGAQDFTGTGDQQAAANAKKHLGGFLDRLKAAQNLMQLPENRQLTAELIELEGQFERSFEELIATRNERSALVASHVNGKGAEIRTLFSEAVQQEKRGGNLERTIVIAGMSEQFLLSRVLVARFVAENKPEDLARLRSDLNSLRTRVNTLMTGVDDSPAKAKLTEAAAGLPDFIAAMEKIAALNDKLRQLNDSVLEGLGRTVTEKIGAIRQNATTAQKALEASADEAVSSAKRAGLLLSVAALVLASLFAWVIARAITQPLKGITHAMGRLSQGDLTIDVTGTDRRDEIGELANALAIFKTNAQEMKRLEAEQAAAEQRASADRKQAMLRLADNFEGAVQGIVETVATAATGMQRAATALSTTATQASERSTIVAAASEQASVNVQTVASATEELSASISEIGHQVESSTRIAQQAVGDAERANSTIQGLVVAAEQIGQVVDLISGIAAQTNLLALNATIEAARAGEAGKGFAVVASEVKALATQTSRATDEIQTKVQEIQSATGGARTAIGNIGQTIGRMNEIAAAIAAAIEEQGAATRDIAVNVSQAAHGTGEVSSNIVGVSNAVRQTGTAASEVRTTSESLATEADRLRREVTAFIATVRSA</sequence>
<feature type="transmembrane region" description="Helical" evidence="5">
    <location>
        <begin position="311"/>
        <end position="331"/>
    </location>
</feature>
<dbReference type="SUPFAM" id="SSF58104">
    <property type="entry name" value="Methyl-accepting chemotaxis protein (MCP) signaling domain"/>
    <property type="match status" value="1"/>
</dbReference>
<dbReference type="SMART" id="SM00304">
    <property type="entry name" value="HAMP"/>
    <property type="match status" value="1"/>
</dbReference>
<dbReference type="InterPro" id="IPR004090">
    <property type="entry name" value="Chemotax_Me-accpt_rcpt"/>
</dbReference>
<keyword evidence="4" id="KW-0175">Coiled coil</keyword>
<dbReference type="AlphaFoldDB" id="A0A431VBF4"/>
<dbReference type="SMART" id="SM00283">
    <property type="entry name" value="MA"/>
    <property type="match status" value="1"/>
</dbReference>
<dbReference type="PROSITE" id="PS51753">
    <property type="entry name" value="HBM"/>
    <property type="match status" value="1"/>
</dbReference>
<dbReference type="PROSITE" id="PS50885">
    <property type="entry name" value="HAMP"/>
    <property type="match status" value="1"/>
</dbReference>
<dbReference type="CDD" id="cd06225">
    <property type="entry name" value="HAMP"/>
    <property type="match status" value="1"/>
</dbReference>
<dbReference type="InterPro" id="IPR003660">
    <property type="entry name" value="HAMP_dom"/>
</dbReference>
<dbReference type="EMBL" id="RXMA01000031">
    <property type="protein sequence ID" value="RTR15740.1"/>
    <property type="molecule type" value="Genomic_DNA"/>
</dbReference>
<evidence type="ECO:0000259" key="8">
    <source>
        <dbReference type="PROSITE" id="PS51753"/>
    </source>
</evidence>
<comment type="caution">
    <text evidence="9">The sequence shown here is derived from an EMBL/GenBank/DDBJ whole genome shotgun (WGS) entry which is preliminary data.</text>
</comment>
<dbReference type="RefSeq" id="WP_126619645.1">
    <property type="nucleotide sequence ID" value="NZ_JBHUCY010000057.1"/>
</dbReference>
<dbReference type="GO" id="GO:0007165">
    <property type="term" value="P:signal transduction"/>
    <property type="evidence" value="ECO:0007669"/>
    <property type="project" value="UniProtKB-KW"/>
</dbReference>
<evidence type="ECO:0000256" key="5">
    <source>
        <dbReference type="SAM" id="Phobius"/>
    </source>
</evidence>
<dbReference type="GO" id="GO:0006935">
    <property type="term" value="P:chemotaxis"/>
    <property type="evidence" value="ECO:0007669"/>
    <property type="project" value="InterPro"/>
</dbReference>
<feature type="domain" description="Methyl-accepting transducer" evidence="6">
    <location>
        <begin position="426"/>
        <end position="662"/>
    </location>
</feature>
<evidence type="ECO:0000256" key="3">
    <source>
        <dbReference type="PROSITE-ProRule" id="PRU00284"/>
    </source>
</evidence>
<dbReference type="PROSITE" id="PS50111">
    <property type="entry name" value="CHEMOTAXIS_TRANSDUC_2"/>
    <property type="match status" value="1"/>
</dbReference>
<feature type="domain" description="HBM" evidence="8">
    <location>
        <begin position="58"/>
        <end position="298"/>
    </location>
</feature>
<gene>
    <name evidence="9" type="ORF">EJ903_22360</name>
</gene>
<accession>A0A431VBF4</accession>
<proteinExistence type="inferred from homology"/>
<dbReference type="Pfam" id="PF00015">
    <property type="entry name" value="MCPsignal"/>
    <property type="match status" value="1"/>
</dbReference>
<dbReference type="Gene3D" id="6.10.340.10">
    <property type="match status" value="1"/>
</dbReference>
<keyword evidence="5" id="KW-1133">Transmembrane helix</keyword>
<feature type="domain" description="HAMP" evidence="7">
    <location>
        <begin position="332"/>
        <end position="385"/>
    </location>
</feature>
<evidence type="ECO:0000313" key="9">
    <source>
        <dbReference type="EMBL" id="RTR15740.1"/>
    </source>
</evidence>
<feature type="transmembrane region" description="Helical" evidence="5">
    <location>
        <begin position="24"/>
        <end position="46"/>
    </location>
</feature>
<keyword evidence="1 3" id="KW-0807">Transducer</keyword>
<feature type="coiled-coil region" evidence="4">
    <location>
        <begin position="376"/>
        <end position="403"/>
    </location>
</feature>
<dbReference type="SMART" id="SM01358">
    <property type="entry name" value="HBM"/>
    <property type="match status" value="1"/>
</dbReference>
<dbReference type="OrthoDB" id="7317960at2"/>
<dbReference type="Proteomes" id="UP000277007">
    <property type="component" value="Unassembled WGS sequence"/>
</dbReference>
<organism evidence="9 10">
    <name type="scientific">Azospirillum griseum</name>
    <dbReference type="NCBI Taxonomy" id="2496639"/>
    <lineage>
        <taxon>Bacteria</taxon>
        <taxon>Pseudomonadati</taxon>
        <taxon>Pseudomonadota</taxon>
        <taxon>Alphaproteobacteria</taxon>
        <taxon>Rhodospirillales</taxon>
        <taxon>Azospirillaceae</taxon>
        <taxon>Azospirillum</taxon>
    </lineage>
</organism>
<dbReference type="InterPro" id="IPR004089">
    <property type="entry name" value="MCPsignal_dom"/>
</dbReference>
<keyword evidence="5" id="KW-0472">Membrane</keyword>
<dbReference type="PRINTS" id="PR00260">
    <property type="entry name" value="CHEMTRNSDUCR"/>
</dbReference>
<dbReference type="PANTHER" id="PTHR32089:SF112">
    <property type="entry name" value="LYSOZYME-LIKE PROTEIN-RELATED"/>
    <property type="match status" value="1"/>
</dbReference>
<evidence type="ECO:0000256" key="1">
    <source>
        <dbReference type="ARBA" id="ARBA00023224"/>
    </source>
</evidence>
<name>A0A431VBF4_9PROT</name>
<protein>
    <submittedName>
        <fullName evidence="9">Methyl-accepting chemotaxis protein</fullName>
    </submittedName>
</protein>
<dbReference type="Pfam" id="PF00672">
    <property type="entry name" value="HAMP"/>
    <property type="match status" value="1"/>
</dbReference>
<dbReference type="GO" id="GO:0016020">
    <property type="term" value="C:membrane"/>
    <property type="evidence" value="ECO:0007669"/>
    <property type="project" value="InterPro"/>
</dbReference>
<keyword evidence="5" id="KW-0812">Transmembrane</keyword>
<dbReference type="GO" id="GO:0004888">
    <property type="term" value="F:transmembrane signaling receptor activity"/>
    <property type="evidence" value="ECO:0007669"/>
    <property type="project" value="InterPro"/>
</dbReference>
<dbReference type="Gene3D" id="1.10.287.950">
    <property type="entry name" value="Methyl-accepting chemotaxis protein"/>
    <property type="match status" value="1"/>
</dbReference>
<comment type="similarity">
    <text evidence="2">Belongs to the methyl-accepting chemotaxis (MCP) protein family.</text>
</comment>
<keyword evidence="10" id="KW-1185">Reference proteome</keyword>
<evidence type="ECO:0000259" key="6">
    <source>
        <dbReference type="PROSITE" id="PS50111"/>
    </source>
</evidence>
<dbReference type="PANTHER" id="PTHR32089">
    <property type="entry name" value="METHYL-ACCEPTING CHEMOTAXIS PROTEIN MCPB"/>
    <property type="match status" value="1"/>
</dbReference>
<evidence type="ECO:0000256" key="4">
    <source>
        <dbReference type="SAM" id="Coils"/>
    </source>
</evidence>
<evidence type="ECO:0000313" key="10">
    <source>
        <dbReference type="Proteomes" id="UP000277007"/>
    </source>
</evidence>
<evidence type="ECO:0000259" key="7">
    <source>
        <dbReference type="PROSITE" id="PS50885"/>
    </source>
</evidence>
<evidence type="ECO:0000256" key="2">
    <source>
        <dbReference type="ARBA" id="ARBA00029447"/>
    </source>
</evidence>
<reference evidence="9 10" key="1">
    <citation type="submission" date="2018-12" db="EMBL/GenBank/DDBJ databases">
        <authorList>
            <person name="Yang Y."/>
        </authorList>
    </citation>
    <scope>NUCLEOTIDE SEQUENCE [LARGE SCALE GENOMIC DNA]</scope>
    <source>
        <strain evidence="9 10">L-25-5w-1</strain>
    </source>
</reference>
<dbReference type="InterPro" id="IPR032255">
    <property type="entry name" value="HBM"/>
</dbReference>